<feature type="repeat" description="TPR" evidence="3">
    <location>
        <begin position="7"/>
        <end position="40"/>
    </location>
</feature>
<keyword evidence="2 3" id="KW-0802">TPR repeat</keyword>
<dbReference type="eggNOG" id="ENOG502S69X">
    <property type="taxonomic scope" value="Eukaryota"/>
</dbReference>
<dbReference type="PROSITE" id="PS50005">
    <property type="entry name" value="TPR"/>
    <property type="match status" value="1"/>
</dbReference>
<keyword evidence="6" id="KW-1185">Reference proteome</keyword>
<evidence type="ECO:0000256" key="2">
    <source>
        <dbReference type="ARBA" id="ARBA00022803"/>
    </source>
</evidence>
<dbReference type="Gene3D" id="3.80.10.10">
    <property type="entry name" value="Ribonuclease Inhibitor"/>
    <property type="match status" value="2"/>
</dbReference>
<dbReference type="InterPro" id="IPR001810">
    <property type="entry name" value="F-box_dom"/>
</dbReference>
<evidence type="ECO:0000259" key="4">
    <source>
        <dbReference type="PROSITE" id="PS50181"/>
    </source>
</evidence>
<dbReference type="SUPFAM" id="SSF81383">
    <property type="entry name" value="F-box domain"/>
    <property type="match status" value="1"/>
</dbReference>
<dbReference type="Gene3D" id="1.25.40.10">
    <property type="entry name" value="Tetratricopeptide repeat domain"/>
    <property type="match status" value="1"/>
</dbReference>
<evidence type="ECO:0000313" key="5">
    <source>
        <dbReference type="EMBL" id="EON67218.1"/>
    </source>
</evidence>
<dbReference type="InterPro" id="IPR036047">
    <property type="entry name" value="F-box-like_dom_sf"/>
</dbReference>
<evidence type="ECO:0000256" key="1">
    <source>
        <dbReference type="ARBA" id="ARBA00022737"/>
    </source>
</evidence>
<reference evidence="6" key="1">
    <citation type="submission" date="2012-06" db="EMBL/GenBank/DDBJ databases">
        <title>The genome sequence of Coniosporium apollinis CBS 100218.</title>
        <authorList>
            <consortium name="The Broad Institute Genome Sequencing Platform"/>
            <person name="Cuomo C."/>
            <person name="Gorbushina A."/>
            <person name="Noack S."/>
            <person name="Walker B."/>
            <person name="Young S.K."/>
            <person name="Zeng Q."/>
            <person name="Gargeya S."/>
            <person name="Fitzgerald M."/>
            <person name="Haas B."/>
            <person name="Abouelleil A."/>
            <person name="Alvarado L."/>
            <person name="Arachchi H.M."/>
            <person name="Berlin A.M."/>
            <person name="Chapman S.B."/>
            <person name="Goldberg J."/>
            <person name="Griggs A."/>
            <person name="Gujja S."/>
            <person name="Hansen M."/>
            <person name="Howarth C."/>
            <person name="Imamovic A."/>
            <person name="Larimer J."/>
            <person name="McCowan C."/>
            <person name="Montmayeur A."/>
            <person name="Murphy C."/>
            <person name="Neiman D."/>
            <person name="Pearson M."/>
            <person name="Priest M."/>
            <person name="Roberts A."/>
            <person name="Saif S."/>
            <person name="Shea T."/>
            <person name="Sisk P."/>
            <person name="Sykes S."/>
            <person name="Wortman J."/>
            <person name="Nusbaum C."/>
            <person name="Birren B."/>
        </authorList>
    </citation>
    <scope>NUCLEOTIDE SEQUENCE [LARGE SCALE GENOMIC DNA]</scope>
    <source>
        <strain evidence="6">CBS 100218</strain>
    </source>
</reference>
<dbReference type="OMA" id="MRDLWMR"/>
<dbReference type="InterPro" id="IPR032675">
    <property type="entry name" value="LRR_dom_sf"/>
</dbReference>
<dbReference type="PANTHER" id="PTHR22904">
    <property type="entry name" value="TPR REPEAT CONTAINING PROTEIN"/>
    <property type="match status" value="1"/>
</dbReference>
<evidence type="ECO:0000313" key="6">
    <source>
        <dbReference type="Proteomes" id="UP000016924"/>
    </source>
</evidence>
<keyword evidence="1" id="KW-0677">Repeat</keyword>
<dbReference type="OrthoDB" id="629492at2759"/>
<dbReference type="Proteomes" id="UP000016924">
    <property type="component" value="Unassembled WGS sequence"/>
</dbReference>
<organism evidence="5 6">
    <name type="scientific">Coniosporium apollinis (strain CBS 100218)</name>
    <name type="common">Rock-inhabiting black yeast</name>
    <dbReference type="NCBI Taxonomy" id="1168221"/>
    <lineage>
        <taxon>Eukaryota</taxon>
        <taxon>Fungi</taxon>
        <taxon>Dikarya</taxon>
        <taxon>Ascomycota</taxon>
        <taxon>Pezizomycotina</taxon>
        <taxon>Dothideomycetes</taxon>
        <taxon>Dothideomycetes incertae sedis</taxon>
        <taxon>Coniosporium</taxon>
    </lineage>
</organism>
<dbReference type="SUPFAM" id="SSF52047">
    <property type="entry name" value="RNI-like"/>
    <property type="match status" value="1"/>
</dbReference>
<dbReference type="PANTHER" id="PTHR22904:SF523">
    <property type="entry name" value="STRESS-INDUCED-PHOSPHOPROTEIN 1"/>
    <property type="match status" value="1"/>
</dbReference>
<evidence type="ECO:0000256" key="3">
    <source>
        <dbReference type="PROSITE-ProRule" id="PRU00339"/>
    </source>
</evidence>
<dbReference type="GeneID" id="19903782"/>
<dbReference type="InterPro" id="IPR011990">
    <property type="entry name" value="TPR-like_helical_dom_sf"/>
</dbReference>
<dbReference type="AlphaFoldDB" id="R7YZF9"/>
<feature type="domain" description="F-box" evidence="4">
    <location>
        <begin position="133"/>
        <end position="180"/>
    </location>
</feature>
<dbReference type="EMBL" id="JH767585">
    <property type="protein sequence ID" value="EON67218.1"/>
    <property type="molecule type" value="Genomic_DNA"/>
</dbReference>
<dbReference type="SUPFAM" id="SSF48452">
    <property type="entry name" value="TPR-like"/>
    <property type="match status" value="1"/>
</dbReference>
<dbReference type="HOGENOM" id="CLU_024395_0_1_1"/>
<dbReference type="InterPro" id="IPR019734">
    <property type="entry name" value="TPR_rpt"/>
</dbReference>
<dbReference type="GO" id="GO:0051879">
    <property type="term" value="F:Hsp90 protein binding"/>
    <property type="evidence" value="ECO:0007669"/>
    <property type="project" value="TreeGrafter"/>
</dbReference>
<dbReference type="Pfam" id="PF12937">
    <property type="entry name" value="F-box-like"/>
    <property type="match status" value="1"/>
</dbReference>
<name>R7YZF9_CONA1</name>
<protein>
    <recommendedName>
        <fullName evidence="4">F-box domain-containing protein</fullName>
    </recommendedName>
</protein>
<proteinExistence type="predicted"/>
<gene>
    <name evidence="5" type="ORF">W97_06471</name>
</gene>
<dbReference type="STRING" id="1168221.R7YZF9"/>
<sequence>MATTMTPNELQELGKRYYGFKEYQKALDAFTEGIDASDNPEVDLMDNRAATFEKLENLEAALLDGKRMIQLGKKDVRGYLRSGKVLQRMQKPDVALRIYEYGLRNVPTSDKSYKLLQGMHDKLSEKISPPKAIDPWTILPPELVEIVMNYLTFREMVNCLRVSNRWFKFLTTNQALWTTLDLSHARRAVKPRFVRECIRRSNGKIRRAILNRLPGGGADTLMHLTTVCRHLQELEVWNGPEGGSILVPLTCAPRLKILKLDASVRLTLHQVAQVLRSRTSLQHAEFCSVRARDRIAPWGVDLPNLQALRLVAAGVQDIATLCLGELVKRMPNLEELSLISWKKCTAYNVIDLGTLQLKSLDLSDTAYEHFRRIPISLKKIAVSGPPADPSIHGHTLPVPNVVELSVSRCGPHVEQMLTGLLSNGNDENGNVDVDISSHAPIKKLLLHELGSHTQGNLRYMLQNPRFLQLEHLDLMEAPCVRDELALSLPTLFPNLKRLSLTWTRITGVAVKGIVEQLKGRLEYLCVDNSLDTTSDAIDWARAQGVDVSNRKTTAGNQRRKMREAW</sequence>
<accession>R7YZF9</accession>
<dbReference type="RefSeq" id="XP_007782535.1">
    <property type="nucleotide sequence ID" value="XM_007784345.1"/>
</dbReference>
<dbReference type="PROSITE" id="PS50181">
    <property type="entry name" value="FBOX"/>
    <property type="match status" value="1"/>
</dbReference>